<evidence type="ECO:0000313" key="6">
    <source>
        <dbReference type="Proteomes" id="UP000214610"/>
    </source>
</evidence>
<dbReference type="InterPro" id="IPR011006">
    <property type="entry name" value="CheY-like_superfamily"/>
</dbReference>
<dbReference type="PRINTS" id="PR00038">
    <property type="entry name" value="HTHLUXR"/>
</dbReference>
<dbReference type="InterPro" id="IPR001789">
    <property type="entry name" value="Sig_transdc_resp-reg_receiver"/>
</dbReference>
<dbReference type="Pfam" id="PF00072">
    <property type="entry name" value="Response_reg"/>
    <property type="match status" value="1"/>
</dbReference>
<gene>
    <name evidence="5" type="ORF">ADH67_04125</name>
</gene>
<dbReference type="GO" id="GO:0003677">
    <property type="term" value="F:DNA binding"/>
    <property type="evidence" value="ECO:0007669"/>
    <property type="project" value="UniProtKB-KW"/>
</dbReference>
<comment type="caution">
    <text evidence="5">The sequence shown here is derived from an EMBL/GenBank/DDBJ whole genome shotgun (WGS) entry which is preliminary data.</text>
</comment>
<keyword evidence="2" id="KW-0597">Phosphoprotein</keyword>
<dbReference type="GO" id="GO:0000160">
    <property type="term" value="P:phosphorelay signal transduction system"/>
    <property type="evidence" value="ECO:0007669"/>
    <property type="project" value="InterPro"/>
</dbReference>
<dbReference type="GeneID" id="78362394"/>
<sequence length="222" mass="25164">MLDPVVRVVDDEESVRNSRKFLLTLAGFEVVCYESGEDFLRLDDFERPGCIILDLKMNGLSGLEVQEELNRRSINLPIIFVTGHGEVNAAVLALKRGAFDFLEKPVDPKKLQEYVGRLVKFSVKSNEQKQEISRLKKLYKTLSPREKQVAAEVAKGDLNKVIAVTLGLAEQTVKIHRSNIFHKLELKSNVDLALFLQKLNEEEKNADGLKSSIFIKEETHEN</sequence>
<dbReference type="InterPro" id="IPR016032">
    <property type="entry name" value="Sig_transdc_resp-reg_C-effctor"/>
</dbReference>
<dbReference type="InterPro" id="IPR039420">
    <property type="entry name" value="WalR-like"/>
</dbReference>
<dbReference type="Proteomes" id="UP000214610">
    <property type="component" value="Unassembled WGS sequence"/>
</dbReference>
<dbReference type="Gene3D" id="1.10.10.10">
    <property type="entry name" value="Winged helix-like DNA-binding domain superfamily/Winged helix DNA-binding domain"/>
    <property type="match status" value="1"/>
</dbReference>
<dbReference type="RefSeq" id="WP_084081551.1">
    <property type="nucleotide sequence ID" value="NZ_CAJTBZ010000016.1"/>
</dbReference>
<dbReference type="SMART" id="SM00448">
    <property type="entry name" value="REC"/>
    <property type="match status" value="1"/>
</dbReference>
<feature type="modified residue" description="4-aspartylphosphate" evidence="2">
    <location>
        <position position="54"/>
    </location>
</feature>
<name>A0A227KPK8_9BURK</name>
<dbReference type="AlphaFoldDB" id="A0A227KPK8"/>
<dbReference type="PANTHER" id="PTHR43214:SF44">
    <property type="entry name" value="TWO-COMPONENT RESPONSE REGULATOR"/>
    <property type="match status" value="1"/>
</dbReference>
<proteinExistence type="predicted"/>
<dbReference type="InterPro" id="IPR036388">
    <property type="entry name" value="WH-like_DNA-bd_sf"/>
</dbReference>
<evidence type="ECO:0000313" key="5">
    <source>
        <dbReference type="EMBL" id="OXE50197.1"/>
    </source>
</evidence>
<keyword evidence="6" id="KW-1185">Reference proteome</keyword>
<dbReference type="EMBL" id="NHMP01000002">
    <property type="protein sequence ID" value="OXE50197.1"/>
    <property type="molecule type" value="Genomic_DNA"/>
</dbReference>
<evidence type="ECO:0000259" key="3">
    <source>
        <dbReference type="PROSITE" id="PS50043"/>
    </source>
</evidence>
<dbReference type="CDD" id="cd17537">
    <property type="entry name" value="REC_FixJ"/>
    <property type="match status" value="1"/>
</dbReference>
<evidence type="ECO:0000256" key="1">
    <source>
        <dbReference type="ARBA" id="ARBA00023125"/>
    </source>
</evidence>
<dbReference type="InterPro" id="IPR000792">
    <property type="entry name" value="Tscrpt_reg_LuxR_C"/>
</dbReference>
<dbReference type="PROSITE" id="PS50043">
    <property type="entry name" value="HTH_LUXR_2"/>
    <property type="match status" value="1"/>
</dbReference>
<accession>A0A227KPK8</accession>
<evidence type="ECO:0000256" key="2">
    <source>
        <dbReference type="PROSITE-ProRule" id="PRU00169"/>
    </source>
</evidence>
<dbReference type="SUPFAM" id="SSF46894">
    <property type="entry name" value="C-terminal effector domain of the bipartite response regulators"/>
    <property type="match status" value="1"/>
</dbReference>
<protein>
    <submittedName>
        <fullName evidence="5">DNA-binding response regulator</fullName>
    </submittedName>
</protein>
<dbReference type="SUPFAM" id="SSF52172">
    <property type="entry name" value="CheY-like"/>
    <property type="match status" value="1"/>
</dbReference>
<dbReference type="GO" id="GO:0006355">
    <property type="term" value="P:regulation of DNA-templated transcription"/>
    <property type="evidence" value="ECO:0007669"/>
    <property type="project" value="InterPro"/>
</dbReference>
<evidence type="ECO:0000259" key="4">
    <source>
        <dbReference type="PROSITE" id="PS50110"/>
    </source>
</evidence>
<organism evidence="5 6">
    <name type="scientific">Turicimonas muris</name>
    <dbReference type="NCBI Taxonomy" id="1796652"/>
    <lineage>
        <taxon>Bacteria</taxon>
        <taxon>Pseudomonadati</taxon>
        <taxon>Pseudomonadota</taxon>
        <taxon>Betaproteobacteria</taxon>
        <taxon>Burkholderiales</taxon>
        <taxon>Sutterellaceae</taxon>
        <taxon>Turicimonas</taxon>
    </lineage>
</organism>
<feature type="domain" description="HTH luxR-type" evidence="3">
    <location>
        <begin position="135"/>
        <end position="200"/>
    </location>
</feature>
<feature type="domain" description="Response regulatory" evidence="4">
    <location>
        <begin position="5"/>
        <end position="119"/>
    </location>
</feature>
<dbReference type="CDD" id="cd06170">
    <property type="entry name" value="LuxR_C_like"/>
    <property type="match status" value="1"/>
</dbReference>
<dbReference type="PANTHER" id="PTHR43214">
    <property type="entry name" value="TWO-COMPONENT RESPONSE REGULATOR"/>
    <property type="match status" value="1"/>
</dbReference>
<reference evidence="6" key="1">
    <citation type="submission" date="2017-05" db="EMBL/GenBank/DDBJ databases">
        <title>Improved OligoMM genomes.</title>
        <authorList>
            <person name="Garzetti D."/>
        </authorList>
    </citation>
    <scope>NUCLEOTIDE SEQUENCE [LARGE SCALE GENOMIC DNA]</scope>
    <source>
        <strain evidence="6">YL45</strain>
    </source>
</reference>
<dbReference type="Pfam" id="PF00196">
    <property type="entry name" value="GerE"/>
    <property type="match status" value="1"/>
</dbReference>
<dbReference type="SMART" id="SM00421">
    <property type="entry name" value="HTH_LUXR"/>
    <property type="match status" value="1"/>
</dbReference>
<dbReference type="PROSITE" id="PS50110">
    <property type="entry name" value="RESPONSE_REGULATORY"/>
    <property type="match status" value="1"/>
</dbReference>
<dbReference type="PROSITE" id="PS00622">
    <property type="entry name" value="HTH_LUXR_1"/>
    <property type="match status" value="1"/>
</dbReference>
<keyword evidence="1 5" id="KW-0238">DNA-binding</keyword>
<dbReference type="Gene3D" id="3.40.50.2300">
    <property type="match status" value="1"/>
</dbReference>